<name>A0A417ZDI4_9LACO</name>
<feature type="compositionally biased region" description="Polar residues" evidence="1">
    <location>
        <begin position="116"/>
        <end position="127"/>
    </location>
</feature>
<evidence type="ECO:0000313" key="2">
    <source>
        <dbReference type="EMBL" id="RHW49206.1"/>
    </source>
</evidence>
<gene>
    <name evidence="2" type="ORF">DS831_09140</name>
</gene>
<dbReference type="Proteomes" id="UP000284109">
    <property type="component" value="Unassembled WGS sequence"/>
</dbReference>
<feature type="region of interest" description="Disordered" evidence="1">
    <location>
        <begin position="116"/>
        <end position="136"/>
    </location>
</feature>
<accession>A0A417ZDI4</accession>
<evidence type="ECO:0008006" key="4">
    <source>
        <dbReference type="Google" id="ProtNLM"/>
    </source>
</evidence>
<dbReference type="RefSeq" id="WP_118903057.1">
    <property type="nucleotide sequence ID" value="NZ_QOCR01000008.1"/>
</dbReference>
<evidence type="ECO:0000256" key="1">
    <source>
        <dbReference type="SAM" id="MobiDB-lite"/>
    </source>
</evidence>
<reference evidence="2 3" key="1">
    <citation type="submission" date="2018-07" db="EMBL/GenBank/DDBJ databases">
        <title>Genome sequences of six Lactobacillus spp. isolated from bumble bee guts.</title>
        <authorList>
            <person name="Motta E.V.S."/>
            <person name="Moran N.A."/>
        </authorList>
    </citation>
    <scope>NUCLEOTIDE SEQUENCE [LARGE SCALE GENOMIC DNA]</scope>
    <source>
        <strain evidence="2 3">BI-1.1</strain>
    </source>
</reference>
<dbReference type="AlphaFoldDB" id="A0A417ZDI4"/>
<protein>
    <recommendedName>
        <fullName evidence="4">Surface layer protein A domain-containing protein</fullName>
    </recommendedName>
</protein>
<sequence>MIKKNTVLLFFSIAFLTIGGLIGLPSQIVKAEPAVGDELPGGTHYLGYTAGRVSVTATIDGQERYFRTDDSYTFYKNTPVQVTVPQIAGYTPSRPTVTFIANDNFELSQSDSVTYLRNQDNNNSTTPGILPSDRRDDRDFSATVVVKKESIPVYSINDDKVSVTSRVMPQSSAWHAAAMKQVNGVNYYKVSSVEWLKDGDVTVRGMDVTSNGKPAIVHISLLTNKAAGAIVYALKDKLQMVDSGRRLAENTAWAANNRLKLDGYDYYQVSTNEWIRSDNMVGSY</sequence>
<keyword evidence="3" id="KW-1185">Reference proteome</keyword>
<organism evidence="2 3">
    <name type="scientific">Bombilactobacillus bombi</name>
    <dbReference type="NCBI Taxonomy" id="1303590"/>
    <lineage>
        <taxon>Bacteria</taxon>
        <taxon>Bacillati</taxon>
        <taxon>Bacillota</taxon>
        <taxon>Bacilli</taxon>
        <taxon>Lactobacillales</taxon>
        <taxon>Lactobacillaceae</taxon>
        <taxon>Bombilactobacillus</taxon>
    </lineage>
</organism>
<dbReference type="OrthoDB" id="2313145at2"/>
<dbReference type="EMBL" id="QOCR01000008">
    <property type="protein sequence ID" value="RHW49206.1"/>
    <property type="molecule type" value="Genomic_DNA"/>
</dbReference>
<comment type="caution">
    <text evidence="2">The sequence shown here is derived from an EMBL/GenBank/DDBJ whole genome shotgun (WGS) entry which is preliminary data.</text>
</comment>
<evidence type="ECO:0000313" key="3">
    <source>
        <dbReference type="Proteomes" id="UP000284109"/>
    </source>
</evidence>
<proteinExistence type="predicted"/>